<dbReference type="Gene3D" id="1.20.1280.50">
    <property type="match status" value="1"/>
</dbReference>
<proteinExistence type="predicted"/>
<dbReference type="SUPFAM" id="SSF81383">
    <property type="entry name" value="F-box domain"/>
    <property type="match status" value="1"/>
</dbReference>
<keyword evidence="4" id="KW-1185">Reference proteome</keyword>
<keyword evidence="1" id="KW-0472">Membrane</keyword>
<dbReference type="Gene3D" id="3.80.10.10">
    <property type="entry name" value="Ribonuclease Inhibitor"/>
    <property type="match status" value="1"/>
</dbReference>
<keyword evidence="1" id="KW-0812">Transmembrane</keyword>
<dbReference type="InterPro" id="IPR001810">
    <property type="entry name" value="F-box_dom"/>
</dbReference>
<dbReference type="SMART" id="SM00256">
    <property type="entry name" value="FBOX"/>
    <property type="match status" value="1"/>
</dbReference>
<organism evidence="3 4">
    <name type="scientific">Mucuna pruriens</name>
    <name type="common">Velvet bean</name>
    <name type="synonym">Dolichos pruriens</name>
    <dbReference type="NCBI Taxonomy" id="157652"/>
    <lineage>
        <taxon>Eukaryota</taxon>
        <taxon>Viridiplantae</taxon>
        <taxon>Streptophyta</taxon>
        <taxon>Embryophyta</taxon>
        <taxon>Tracheophyta</taxon>
        <taxon>Spermatophyta</taxon>
        <taxon>Magnoliopsida</taxon>
        <taxon>eudicotyledons</taxon>
        <taxon>Gunneridae</taxon>
        <taxon>Pentapetalae</taxon>
        <taxon>rosids</taxon>
        <taxon>fabids</taxon>
        <taxon>Fabales</taxon>
        <taxon>Fabaceae</taxon>
        <taxon>Papilionoideae</taxon>
        <taxon>50 kb inversion clade</taxon>
        <taxon>NPAAA clade</taxon>
        <taxon>indigoferoid/millettioid clade</taxon>
        <taxon>Phaseoleae</taxon>
        <taxon>Mucuna</taxon>
    </lineage>
</organism>
<dbReference type="InterPro" id="IPR032675">
    <property type="entry name" value="LRR_dom_sf"/>
</dbReference>
<reference evidence="3" key="1">
    <citation type="submission" date="2018-05" db="EMBL/GenBank/DDBJ databases">
        <title>Draft genome of Mucuna pruriens seed.</title>
        <authorList>
            <person name="Nnadi N.E."/>
            <person name="Vos R."/>
            <person name="Hasami M.H."/>
            <person name="Devisetty U.K."/>
            <person name="Aguiy J.C."/>
        </authorList>
    </citation>
    <scope>NUCLEOTIDE SEQUENCE [LARGE SCALE GENOMIC DNA]</scope>
    <source>
        <strain evidence="3">JCA_2017</strain>
    </source>
</reference>
<protein>
    <submittedName>
        <fullName evidence="3">F-box/LRR-repeat protein</fullName>
    </submittedName>
</protein>
<dbReference type="Proteomes" id="UP000257109">
    <property type="component" value="Unassembled WGS sequence"/>
</dbReference>
<evidence type="ECO:0000256" key="1">
    <source>
        <dbReference type="SAM" id="Phobius"/>
    </source>
</evidence>
<keyword evidence="1" id="KW-1133">Transmembrane helix</keyword>
<dbReference type="Pfam" id="PF12937">
    <property type="entry name" value="F-box-like"/>
    <property type="match status" value="1"/>
</dbReference>
<dbReference type="EMBL" id="QJKJ01000459">
    <property type="protein sequence ID" value="RDY12476.1"/>
    <property type="molecule type" value="Genomic_DNA"/>
</dbReference>
<evidence type="ECO:0000259" key="2">
    <source>
        <dbReference type="SMART" id="SM00256"/>
    </source>
</evidence>
<dbReference type="PANTHER" id="PTHR38926">
    <property type="entry name" value="F-BOX DOMAIN CONTAINING PROTEIN, EXPRESSED"/>
    <property type="match status" value="1"/>
</dbReference>
<dbReference type="SUPFAM" id="SSF52047">
    <property type="entry name" value="RNI-like"/>
    <property type="match status" value="1"/>
</dbReference>
<name>A0A371IBQ5_MUCPR</name>
<dbReference type="InterPro" id="IPR036047">
    <property type="entry name" value="F-box-like_dom_sf"/>
</dbReference>
<evidence type="ECO:0000313" key="4">
    <source>
        <dbReference type="Proteomes" id="UP000257109"/>
    </source>
</evidence>
<feature type="domain" description="F-box" evidence="2">
    <location>
        <begin position="16"/>
        <end position="56"/>
    </location>
</feature>
<feature type="non-terminal residue" evidence="3">
    <location>
        <position position="1"/>
    </location>
</feature>
<sequence length="272" mass="31080">MENSNSTTKKDWNNFLFNEILVSIFTSLNVVDLAVASLVCKSWNRACRDPSLWHKLDLSRMSSYCLNIPNDYHAWNDKDSSTKMTQFLKTPNLKRLVLPMTGFLTMGGVNRAMKSWGGLESITISAMVPNSYIFSAIGKYCKNITEMKFSCEFEEDHADAIIEHTPNLKVLSIRTIIVSMKALRRVLTSLEHLEAVNICHSLIINKSHRGSRVVVYGIGDLRKHFPSSCLGKLIFCEGRRCLRCKRRDTTPSRRYGCHDDIWRQDEITSLAH</sequence>
<accession>A0A371IBQ5</accession>
<dbReference type="AlphaFoldDB" id="A0A371IBQ5"/>
<evidence type="ECO:0000313" key="3">
    <source>
        <dbReference type="EMBL" id="RDY12476.1"/>
    </source>
</evidence>
<comment type="caution">
    <text evidence="3">The sequence shown here is derived from an EMBL/GenBank/DDBJ whole genome shotgun (WGS) entry which is preliminary data.</text>
</comment>
<dbReference type="STRING" id="157652.A0A371IBQ5"/>
<feature type="transmembrane region" description="Helical" evidence="1">
    <location>
        <begin position="20"/>
        <end position="40"/>
    </location>
</feature>
<dbReference type="PANTHER" id="PTHR38926:SF10">
    <property type="entry name" value="F-BOX DOMAIN-CONTAINING PROTEIN"/>
    <property type="match status" value="1"/>
</dbReference>
<dbReference type="OrthoDB" id="957465at2759"/>
<gene>
    <name evidence="3" type="ORF">CR513_02718</name>
</gene>